<proteinExistence type="predicted"/>
<comment type="caution">
    <text evidence="4">The sequence shown here is derived from an EMBL/GenBank/DDBJ whole genome shotgun (WGS) entry which is preliminary data.</text>
</comment>
<dbReference type="PANTHER" id="PTHR43080:SF2">
    <property type="entry name" value="CBS DOMAIN-CONTAINING PROTEIN"/>
    <property type="match status" value="1"/>
</dbReference>
<name>A0A401G049_9BACT</name>
<evidence type="ECO:0000259" key="3">
    <source>
        <dbReference type="PROSITE" id="PS51371"/>
    </source>
</evidence>
<dbReference type="AlphaFoldDB" id="A0A401G049"/>
<keyword evidence="1 2" id="KW-0129">CBS domain</keyword>
<evidence type="ECO:0000256" key="2">
    <source>
        <dbReference type="PROSITE-ProRule" id="PRU00703"/>
    </source>
</evidence>
<keyword evidence="5" id="KW-1185">Reference proteome</keyword>
<evidence type="ECO:0000313" key="5">
    <source>
        <dbReference type="Proteomes" id="UP000288096"/>
    </source>
</evidence>
<gene>
    <name evidence="4" type="ORF">DENIS_3567</name>
</gene>
<reference evidence="5" key="2">
    <citation type="submission" date="2019-01" db="EMBL/GenBank/DDBJ databases">
        <title>Genome sequence of Desulfonema ishimotonii strain Tokyo 01.</title>
        <authorList>
            <person name="Fukui M."/>
        </authorList>
    </citation>
    <scope>NUCLEOTIDE SEQUENCE [LARGE SCALE GENOMIC DNA]</scope>
    <source>
        <strain evidence="5">Tokyo 01</strain>
    </source>
</reference>
<evidence type="ECO:0000313" key="4">
    <source>
        <dbReference type="EMBL" id="GBC62595.1"/>
    </source>
</evidence>
<dbReference type="Proteomes" id="UP000288096">
    <property type="component" value="Unassembled WGS sequence"/>
</dbReference>
<dbReference type="RefSeq" id="WP_166405168.1">
    <property type="nucleotide sequence ID" value="NZ_BEXT01000001.1"/>
</dbReference>
<dbReference type="Gene3D" id="3.10.580.10">
    <property type="entry name" value="CBS-domain"/>
    <property type="match status" value="1"/>
</dbReference>
<dbReference type="PANTHER" id="PTHR43080">
    <property type="entry name" value="CBS DOMAIN-CONTAINING PROTEIN CBSX3, MITOCHONDRIAL"/>
    <property type="match status" value="1"/>
</dbReference>
<dbReference type="InterPro" id="IPR051257">
    <property type="entry name" value="Diverse_CBS-Domain"/>
</dbReference>
<evidence type="ECO:0000256" key="1">
    <source>
        <dbReference type="ARBA" id="ARBA00023122"/>
    </source>
</evidence>
<dbReference type="Pfam" id="PF00571">
    <property type="entry name" value="CBS"/>
    <property type="match status" value="2"/>
</dbReference>
<sequence>MKTAEDIVLEKNKEMVCVPSDLTIRETLRRMVNSKIGAILVREKNAIVGIWTERDLMRNMVMPGFNPDTDRIGDFMTAPVRSVPSDTPLLRLKEMFIGLFIRHLLVEKAGKYIGLLSIGDILRASLLEKDRQIKELNAIASWEYYENWGWDRQKKQP</sequence>
<dbReference type="PROSITE" id="PS51371">
    <property type="entry name" value="CBS"/>
    <property type="match status" value="2"/>
</dbReference>
<dbReference type="InterPro" id="IPR046342">
    <property type="entry name" value="CBS_dom_sf"/>
</dbReference>
<dbReference type="EMBL" id="BEXT01000001">
    <property type="protein sequence ID" value="GBC62595.1"/>
    <property type="molecule type" value="Genomic_DNA"/>
</dbReference>
<dbReference type="SMART" id="SM00116">
    <property type="entry name" value="CBS"/>
    <property type="match status" value="2"/>
</dbReference>
<feature type="domain" description="CBS" evidence="3">
    <location>
        <begin position="76"/>
        <end position="131"/>
    </location>
</feature>
<protein>
    <submittedName>
        <fullName evidence="4">CBS domain-containing protein</fullName>
    </submittedName>
</protein>
<accession>A0A401G049</accession>
<feature type="domain" description="CBS" evidence="3">
    <location>
        <begin position="11"/>
        <end position="69"/>
    </location>
</feature>
<reference evidence="5" key="1">
    <citation type="submission" date="2017-11" db="EMBL/GenBank/DDBJ databases">
        <authorList>
            <person name="Watanabe M."/>
            <person name="Kojima H."/>
        </authorList>
    </citation>
    <scope>NUCLEOTIDE SEQUENCE [LARGE SCALE GENOMIC DNA]</scope>
    <source>
        <strain evidence="5">Tokyo 01</strain>
    </source>
</reference>
<dbReference type="InterPro" id="IPR000644">
    <property type="entry name" value="CBS_dom"/>
</dbReference>
<organism evidence="4 5">
    <name type="scientific">Desulfonema ishimotonii</name>
    <dbReference type="NCBI Taxonomy" id="45657"/>
    <lineage>
        <taxon>Bacteria</taxon>
        <taxon>Pseudomonadati</taxon>
        <taxon>Thermodesulfobacteriota</taxon>
        <taxon>Desulfobacteria</taxon>
        <taxon>Desulfobacterales</taxon>
        <taxon>Desulfococcaceae</taxon>
        <taxon>Desulfonema</taxon>
    </lineage>
</organism>
<dbReference type="SUPFAM" id="SSF54631">
    <property type="entry name" value="CBS-domain pair"/>
    <property type="match status" value="1"/>
</dbReference>